<proteinExistence type="predicted"/>
<gene>
    <name evidence="3" type="ORF">GBA63_05100</name>
</gene>
<sequence>MDLVVADLALPDGSGVELVEELGRSSPGTTVLVLSVTLGRE</sequence>
<dbReference type="InterPro" id="IPR011006">
    <property type="entry name" value="CheY-like_superfamily"/>
</dbReference>
<dbReference type="Gene3D" id="3.40.50.2300">
    <property type="match status" value="1"/>
</dbReference>
<dbReference type="EMBL" id="CP045119">
    <property type="protein sequence ID" value="QIN82088.1"/>
    <property type="molecule type" value="Genomic_DNA"/>
</dbReference>
<dbReference type="Proteomes" id="UP000501452">
    <property type="component" value="Chromosome"/>
</dbReference>
<evidence type="ECO:0000256" key="1">
    <source>
        <dbReference type="PROSITE-ProRule" id="PRU00169"/>
    </source>
</evidence>
<dbReference type="RefSeq" id="WP_266096295.1">
    <property type="nucleotide sequence ID" value="NZ_CP045119.1"/>
</dbReference>
<dbReference type="KEGG" id="rub:GBA63_05100"/>
<dbReference type="PROSITE" id="PS50110">
    <property type="entry name" value="RESPONSE_REGULATORY"/>
    <property type="match status" value="1"/>
</dbReference>
<evidence type="ECO:0000313" key="3">
    <source>
        <dbReference type="EMBL" id="QIN82088.1"/>
    </source>
</evidence>
<dbReference type="InterPro" id="IPR001789">
    <property type="entry name" value="Sig_transdc_resp-reg_receiver"/>
</dbReference>
<dbReference type="GO" id="GO:0000160">
    <property type="term" value="P:phosphorelay signal transduction system"/>
    <property type="evidence" value="ECO:0007669"/>
    <property type="project" value="InterPro"/>
</dbReference>
<keyword evidence="4" id="KW-1185">Reference proteome</keyword>
<dbReference type="AlphaFoldDB" id="A0A6G8Q6N3"/>
<feature type="domain" description="Response regulatory" evidence="2">
    <location>
        <begin position="1"/>
        <end position="41"/>
    </location>
</feature>
<accession>A0A6G8Q6N3</accession>
<evidence type="ECO:0000313" key="4">
    <source>
        <dbReference type="Proteomes" id="UP000501452"/>
    </source>
</evidence>
<evidence type="ECO:0000259" key="2">
    <source>
        <dbReference type="PROSITE" id="PS50110"/>
    </source>
</evidence>
<keyword evidence="1" id="KW-0597">Phosphoprotein</keyword>
<protein>
    <submittedName>
        <fullName evidence="3">Response regulator</fullName>
    </submittedName>
</protein>
<organism evidence="3 4">
    <name type="scientific">Rubrobacter tropicus</name>
    <dbReference type="NCBI Taxonomy" id="2653851"/>
    <lineage>
        <taxon>Bacteria</taxon>
        <taxon>Bacillati</taxon>
        <taxon>Actinomycetota</taxon>
        <taxon>Rubrobacteria</taxon>
        <taxon>Rubrobacterales</taxon>
        <taxon>Rubrobacteraceae</taxon>
        <taxon>Rubrobacter</taxon>
    </lineage>
</organism>
<dbReference type="SUPFAM" id="SSF52172">
    <property type="entry name" value="CheY-like"/>
    <property type="match status" value="1"/>
</dbReference>
<name>A0A6G8Q6N3_9ACTN</name>
<feature type="modified residue" description="4-aspartylphosphate" evidence="1">
    <location>
        <position position="7"/>
    </location>
</feature>
<reference evidence="3 4" key="1">
    <citation type="submission" date="2019-10" db="EMBL/GenBank/DDBJ databases">
        <title>Rubrobacter sp nov SCSIO 52090 isolated from a deep-sea sediment in the South China Sea.</title>
        <authorList>
            <person name="Chen R.W."/>
        </authorList>
    </citation>
    <scope>NUCLEOTIDE SEQUENCE [LARGE SCALE GENOMIC DNA]</scope>
    <source>
        <strain evidence="3 4">SCSIO 52909</strain>
    </source>
</reference>